<proteinExistence type="predicted"/>
<keyword evidence="7" id="KW-1185">Reference proteome</keyword>
<evidence type="ECO:0000256" key="2">
    <source>
        <dbReference type="ARBA" id="ARBA00022982"/>
    </source>
</evidence>
<comment type="caution">
    <text evidence="6">The sequence shown here is derived from an EMBL/GenBank/DDBJ whole genome shotgun (WGS) entry which is preliminary data.</text>
</comment>
<dbReference type="Gene3D" id="2.30.30.380">
    <property type="entry name" value="Zn-finger domain of Sec23/24"/>
    <property type="match status" value="1"/>
</dbReference>
<evidence type="ECO:0000259" key="5">
    <source>
        <dbReference type="PROSITE" id="PS51352"/>
    </source>
</evidence>
<dbReference type="CDD" id="cd02947">
    <property type="entry name" value="TRX_family"/>
    <property type="match status" value="1"/>
</dbReference>
<dbReference type="InterPro" id="IPR013766">
    <property type="entry name" value="Thioredoxin_domain"/>
</dbReference>
<accession>A0A2T6KEQ7</accession>
<dbReference type="GO" id="GO:0045454">
    <property type="term" value="P:cell redox homeostasis"/>
    <property type="evidence" value="ECO:0007669"/>
    <property type="project" value="TreeGrafter"/>
</dbReference>
<organism evidence="6 7">
    <name type="scientific">Yoonia sediminilitoris</name>
    <dbReference type="NCBI Taxonomy" id="1286148"/>
    <lineage>
        <taxon>Bacteria</taxon>
        <taxon>Pseudomonadati</taxon>
        <taxon>Pseudomonadota</taxon>
        <taxon>Alphaproteobacteria</taxon>
        <taxon>Rhodobacterales</taxon>
        <taxon>Paracoccaceae</taxon>
        <taxon>Yoonia</taxon>
    </lineage>
</organism>
<keyword evidence="2" id="KW-0249">Electron transport</keyword>
<dbReference type="PRINTS" id="PR00421">
    <property type="entry name" value="THIOREDOXIN"/>
</dbReference>
<dbReference type="InterPro" id="IPR036249">
    <property type="entry name" value="Thioredoxin-like_sf"/>
</dbReference>
<keyword evidence="3" id="KW-1015">Disulfide bond</keyword>
<evidence type="ECO:0000313" key="7">
    <source>
        <dbReference type="Proteomes" id="UP000244523"/>
    </source>
</evidence>
<dbReference type="PROSITE" id="PS51352">
    <property type="entry name" value="THIOREDOXIN_2"/>
    <property type="match status" value="1"/>
</dbReference>
<gene>
    <name evidence="6" type="ORF">C8N45_10769</name>
</gene>
<dbReference type="EMBL" id="QBUD01000007">
    <property type="protein sequence ID" value="PUB13609.1"/>
    <property type="molecule type" value="Genomic_DNA"/>
</dbReference>
<name>A0A2T6KEQ7_9RHOB</name>
<dbReference type="PANTHER" id="PTHR45663">
    <property type="entry name" value="GEO12009P1"/>
    <property type="match status" value="1"/>
</dbReference>
<evidence type="ECO:0000256" key="3">
    <source>
        <dbReference type="ARBA" id="ARBA00023157"/>
    </source>
</evidence>
<dbReference type="Pfam" id="PF21352">
    <property type="entry name" value="Zn_ribbon_Thio2"/>
    <property type="match status" value="1"/>
</dbReference>
<reference evidence="6 7" key="1">
    <citation type="submission" date="2018-04" db="EMBL/GenBank/DDBJ databases">
        <title>Genomic Encyclopedia of Archaeal and Bacterial Type Strains, Phase II (KMG-II): from individual species to whole genera.</title>
        <authorList>
            <person name="Goeker M."/>
        </authorList>
    </citation>
    <scope>NUCLEOTIDE SEQUENCE [LARGE SCALE GENOMIC DNA]</scope>
    <source>
        <strain evidence="6 7">DSM 29955</strain>
    </source>
</reference>
<dbReference type="GO" id="GO:0005829">
    <property type="term" value="C:cytosol"/>
    <property type="evidence" value="ECO:0007669"/>
    <property type="project" value="TreeGrafter"/>
</dbReference>
<dbReference type="SUPFAM" id="SSF52833">
    <property type="entry name" value="Thioredoxin-like"/>
    <property type="match status" value="1"/>
</dbReference>
<dbReference type="PROSITE" id="PS00194">
    <property type="entry name" value="THIOREDOXIN_1"/>
    <property type="match status" value="1"/>
</dbReference>
<evidence type="ECO:0000256" key="1">
    <source>
        <dbReference type="ARBA" id="ARBA00022448"/>
    </source>
</evidence>
<protein>
    <submittedName>
        <fullName evidence="6">Thioredoxin</fullName>
    </submittedName>
</protein>
<feature type="domain" description="Thioredoxin" evidence="5">
    <location>
        <begin position="23"/>
        <end position="144"/>
    </location>
</feature>
<sequence length="144" mass="15683">MSESARLTCLFCGQANRVPVAKLDAGPKCAKCGAKLAAGDVVAFDVTRHDKATRNDDLPLIVDYWAPWCGPCKMMAPEFAKAAIALRGKARFAKIDTQDYPAVSQRLQIRGIPLLILYAKGREVARLSGARPATDIEGFVRQHL</sequence>
<dbReference type="RefSeq" id="WP_108386845.1">
    <property type="nucleotide sequence ID" value="NZ_QBUD01000007.1"/>
</dbReference>
<dbReference type="Gene3D" id="3.40.30.10">
    <property type="entry name" value="Glutaredoxin"/>
    <property type="match status" value="1"/>
</dbReference>
<evidence type="ECO:0000256" key="4">
    <source>
        <dbReference type="ARBA" id="ARBA00023284"/>
    </source>
</evidence>
<dbReference type="InterPro" id="IPR049299">
    <property type="entry name" value="Thio2_N"/>
</dbReference>
<dbReference type="GO" id="GO:0015035">
    <property type="term" value="F:protein-disulfide reductase activity"/>
    <property type="evidence" value="ECO:0007669"/>
    <property type="project" value="TreeGrafter"/>
</dbReference>
<dbReference type="PANTHER" id="PTHR45663:SF11">
    <property type="entry name" value="GEO12009P1"/>
    <property type="match status" value="1"/>
</dbReference>
<evidence type="ECO:0000313" key="6">
    <source>
        <dbReference type="EMBL" id="PUB13609.1"/>
    </source>
</evidence>
<keyword evidence="4" id="KW-0676">Redox-active center</keyword>
<dbReference type="OrthoDB" id="9790390at2"/>
<dbReference type="Proteomes" id="UP000244523">
    <property type="component" value="Unassembled WGS sequence"/>
</dbReference>
<dbReference type="InterPro" id="IPR017937">
    <property type="entry name" value="Thioredoxin_CS"/>
</dbReference>
<dbReference type="Pfam" id="PF00085">
    <property type="entry name" value="Thioredoxin"/>
    <property type="match status" value="1"/>
</dbReference>
<dbReference type="AlphaFoldDB" id="A0A2T6KEQ7"/>
<keyword evidence="1" id="KW-0813">Transport</keyword>